<organism evidence="1 2">
    <name type="scientific">Mycobacterium dioxanotrophicus</name>
    <dbReference type="NCBI Taxonomy" id="482462"/>
    <lineage>
        <taxon>Bacteria</taxon>
        <taxon>Bacillati</taxon>
        <taxon>Actinomycetota</taxon>
        <taxon>Actinomycetes</taxon>
        <taxon>Mycobacteriales</taxon>
        <taxon>Mycobacteriaceae</taxon>
        <taxon>Mycobacterium</taxon>
    </lineage>
</organism>
<dbReference type="EMBL" id="CP020811">
    <property type="protein sequence ID" value="ART74399.1"/>
    <property type="molecule type" value="Genomic_DNA"/>
</dbReference>
<protein>
    <submittedName>
        <fullName evidence="1">Uncharacterized protein</fullName>
    </submittedName>
</protein>
<keyword evidence="1" id="KW-0614">Plasmid</keyword>
<accession>A0A1Y0CGJ0</accession>
<name>A0A1Y0CGJ0_9MYCO</name>
<dbReference type="Proteomes" id="UP000195331">
    <property type="component" value="Plasmid unnamed2"/>
</dbReference>
<sequence>MSESTVGDARVRVAPKRRDVRLDELTILVRVPGNPTATAVFTADEEAEAQRYADEHAAAGATVVPLPASIPDPVWDWETTSWVPRTAG</sequence>
<evidence type="ECO:0000313" key="2">
    <source>
        <dbReference type="Proteomes" id="UP000195331"/>
    </source>
</evidence>
<keyword evidence="2" id="KW-1185">Reference proteome</keyword>
<geneLocation type="plasmid" evidence="1 2">
    <name>unnamed2</name>
</geneLocation>
<reference evidence="1 2" key="1">
    <citation type="submission" date="2017-04" db="EMBL/GenBank/DDBJ databases">
        <title>Whole Genome Sequence of 1,4-Dioxane Degrading Bacterium Mycobacterium dioxanotrophicus PH-06.</title>
        <authorList>
            <person name="He Y."/>
        </authorList>
    </citation>
    <scope>NUCLEOTIDE SEQUENCE [LARGE SCALE GENOMIC DNA]</scope>
    <source>
        <strain evidence="1 2">PH-06</strain>
        <plasmid evidence="1 2">unnamed2</plasmid>
    </source>
</reference>
<dbReference type="AlphaFoldDB" id="A0A1Y0CGJ0"/>
<proteinExistence type="predicted"/>
<evidence type="ECO:0000313" key="1">
    <source>
        <dbReference type="EMBL" id="ART74399.1"/>
    </source>
</evidence>
<dbReference type="KEGG" id="mdx:BTO20_37925"/>
<gene>
    <name evidence="1" type="ORF">BTO20_37925</name>
</gene>